<evidence type="ECO:0000313" key="2">
    <source>
        <dbReference type="EMBL" id="KAF4623472.1"/>
    </source>
</evidence>
<dbReference type="Proteomes" id="UP000521872">
    <property type="component" value="Unassembled WGS sequence"/>
</dbReference>
<keyword evidence="3" id="KW-1185">Reference proteome</keyword>
<sequence length="218" mass="24747">MAFYYNTPYPSAIPVQYAESSASSQYSNSPSPQSQPLVATSHVYFHNQQLYQSHHQSPNYSSPIQFQPSDIDPTLSRRPKHRPARQVASLKQIQITHPYARLFAKKDEVKRRKIWNHALEKLIFSPYELSTVGAPSRRTMYIASLEAHIDHLHQRLEESGLPPPINEAELIPFTGLNCKTAKSMVSGLQHDVSICKLKLLELERTNNDLQKVLSGFAP</sequence>
<dbReference type="EMBL" id="JAACJL010000001">
    <property type="protein sequence ID" value="KAF4623472.1"/>
    <property type="molecule type" value="Genomic_DNA"/>
</dbReference>
<organism evidence="2 3">
    <name type="scientific">Agrocybe pediades</name>
    <dbReference type="NCBI Taxonomy" id="84607"/>
    <lineage>
        <taxon>Eukaryota</taxon>
        <taxon>Fungi</taxon>
        <taxon>Dikarya</taxon>
        <taxon>Basidiomycota</taxon>
        <taxon>Agaricomycotina</taxon>
        <taxon>Agaricomycetes</taxon>
        <taxon>Agaricomycetidae</taxon>
        <taxon>Agaricales</taxon>
        <taxon>Agaricineae</taxon>
        <taxon>Strophariaceae</taxon>
        <taxon>Agrocybe</taxon>
    </lineage>
</organism>
<comment type="caution">
    <text evidence="2">The sequence shown here is derived from an EMBL/GenBank/DDBJ whole genome shotgun (WGS) entry which is preliminary data.</text>
</comment>
<feature type="region of interest" description="Disordered" evidence="1">
    <location>
        <begin position="54"/>
        <end position="83"/>
    </location>
</feature>
<dbReference type="AlphaFoldDB" id="A0A8H4VV99"/>
<evidence type="ECO:0000256" key="1">
    <source>
        <dbReference type="SAM" id="MobiDB-lite"/>
    </source>
</evidence>
<accession>A0A8H4VV99</accession>
<feature type="compositionally biased region" description="Polar residues" evidence="1">
    <location>
        <begin position="54"/>
        <end position="68"/>
    </location>
</feature>
<name>A0A8H4VV99_9AGAR</name>
<protein>
    <submittedName>
        <fullName evidence="2">Uncharacterized protein</fullName>
    </submittedName>
</protein>
<gene>
    <name evidence="2" type="ORF">D9613_001872</name>
</gene>
<evidence type="ECO:0000313" key="3">
    <source>
        <dbReference type="Proteomes" id="UP000521872"/>
    </source>
</evidence>
<reference evidence="2 3" key="1">
    <citation type="submission" date="2019-12" db="EMBL/GenBank/DDBJ databases">
        <authorList>
            <person name="Floudas D."/>
            <person name="Bentzer J."/>
            <person name="Ahren D."/>
            <person name="Johansson T."/>
            <person name="Persson P."/>
            <person name="Tunlid A."/>
        </authorList>
    </citation>
    <scope>NUCLEOTIDE SEQUENCE [LARGE SCALE GENOMIC DNA]</scope>
    <source>
        <strain evidence="2 3">CBS 102.39</strain>
    </source>
</reference>
<proteinExistence type="predicted"/>